<evidence type="ECO:0000313" key="1">
    <source>
        <dbReference type="EMBL" id="MBE9021756.1"/>
    </source>
</evidence>
<proteinExistence type="predicted"/>
<comment type="caution">
    <text evidence="1">The sequence shown here is derived from an EMBL/GenBank/DDBJ whole genome shotgun (WGS) entry which is preliminary data.</text>
</comment>
<dbReference type="AlphaFoldDB" id="A0A8J6ZML2"/>
<dbReference type="Proteomes" id="UP000622533">
    <property type="component" value="Unassembled WGS sequence"/>
</dbReference>
<sequence length="46" mass="5250">MVLSFLPPRQTSGLFVDRPSRIYPLNNYDMTKLGPPEDSLKQKLVS</sequence>
<keyword evidence="2" id="KW-1185">Reference proteome</keyword>
<dbReference type="EMBL" id="JADEXS010000037">
    <property type="protein sequence ID" value="MBE9021756.1"/>
    <property type="molecule type" value="Genomic_DNA"/>
</dbReference>
<name>A0A8J6ZML2_DESMC</name>
<protein>
    <submittedName>
        <fullName evidence="1">Uncharacterized protein</fullName>
    </submittedName>
</protein>
<organism evidence="1 2">
    <name type="scientific">Desmonostoc muscorum LEGE 12446</name>
    <dbReference type="NCBI Taxonomy" id="1828758"/>
    <lineage>
        <taxon>Bacteria</taxon>
        <taxon>Bacillati</taxon>
        <taxon>Cyanobacteriota</taxon>
        <taxon>Cyanophyceae</taxon>
        <taxon>Nostocales</taxon>
        <taxon>Nostocaceae</taxon>
        <taxon>Desmonostoc</taxon>
    </lineage>
</organism>
<accession>A0A8J6ZML2</accession>
<reference evidence="1" key="1">
    <citation type="submission" date="2020-10" db="EMBL/GenBank/DDBJ databases">
        <authorList>
            <person name="Castelo-Branco R."/>
            <person name="Eusebio N."/>
            <person name="Adriana R."/>
            <person name="Vieira A."/>
            <person name="Brugerolle De Fraissinette N."/>
            <person name="Rezende De Castro R."/>
            <person name="Schneider M.P."/>
            <person name="Vasconcelos V."/>
            <person name="Leao P.N."/>
        </authorList>
    </citation>
    <scope>NUCLEOTIDE SEQUENCE</scope>
    <source>
        <strain evidence="1">LEGE 12446</strain>
    </source>
</reference>
<evidence type="ECO:0000313" key="2">
    <source>
        <dbReference type="Proteomes" id="UP000622533"/>
    </source>
</evidence>
<gene>
    <name evidence="1" type="ORF">IQ276_04530</name>
</gene>